<reference evidence="2" key="1">
    <citation type="journal article" date="2023" name="G3 (Bethesda)">
        <title>Genome assembly and association tests identify interacting loci associated with vigor, precocity, and sex in interspecific pistachio rootstocks.</title>
        <authorList>
            <person name="Palmer W."/>
            <person name="Jacygrad E."/>
            <person name="Sagayaradj S."/>
            <person name="Cavanaugh K."/>
            <person name="Han R."/>
            <person name="Bertier L."/>
            <person name="Beede B."/>
            <person name="Kafkas S."/>
            <person name="Golino D."/>
            <person name="Preece J."/>
            <person name="Michelmore R."/>
        </authorList>
    </citation>
    <scope>NUCLEOTIDE SEQUENCE [LARGE SCALE GENOMIC DNA]</scope>
</reference>
<name>A0ACC0YHJ8_9ROSI</name>
<evidence type="ECO:0000313" key="1">
    <source>
        <dbReference type="EMBL" id="KAJ0037527.1"/>
    </source>
</evidence>
<organism evidence="1 2">
    <name type="scientific">Pistacia integerrima</name>
    <dbReference type="NCBI Taxonomy" id="434235"/>
    <lineage>
        <taxon>Eukaryota</taxon>
        <taxon>Viridiplantae</taxon>
        <taxon>Streptophyta</taxon>
        <taxon>Embryophyta</taxon>
        <taxon>Tracheophyta</taxon>
        <taxon>Spermatophyta</taxon>
        <taxon>Magnoliopsida</taxon>
        <taxon>eudicotyledons</taxon>
        <taxon>Gunneridae</taxon>
        <taxon>Pentapetalae</taxon>
        <taxon>rosids</taxon>
        <taxon>malvids</taxon>
        <taxon>Sapindales</taxon>
        <taxon>Anacardiaceae</taxon>
        <taxon>Pistacia</taxon>
    </lineage>
</organism>
<accession>A0ACC0YHJ8</accession>
<dbReference type="Proteomes" id="UP001163603">
    <property type="component" value="Chromosome 6"/>
</dbReference>
<protein>
    <submittedName>
        <fullName evidence="1">Uncharacterized protein</fullName>
    </submittedName>
</protein>
<dbReference type="EMBL" id="CM047741">
    <property type="protein sequence ID" value="KAJ0037527.1"/>
    <property type="molecule type" value="Genomic_DNA"/>
</dbReference>
<sequence length="836" mass="92124">MKSTSSSEARKESSQVSSRYSQTGSDIKNQRRRNSSSSKVSSGSGAKPARALTKSSSLKLVRTLTKAPSFKNGRGSARKCSRVVLCTDVDAQRATCSSTLKDSNFPDYLMLSPGATEAEGTSAVKVCPYTYCSLNGHHHTPSPPLKCFLSARRRLLKTQKSMKLEALSLRRVKPVGEGSEGIDAGKLMFNDNSARKEGDLDCSPSSPLIKEGSMDFFIEIYAKNKKGNGESPFGGCDGAKVEHNNDKQVAECLSDGSPRSEIDFEEDLEQDSHVIPIAVDITQCFPKEQKVEDPEKDYSPIAAHIEVAPESYYNGSDFEKECSAITQGDDSISEASDMEWEEGQFSTSDPGVEANCSTKNCMESDLDDGNLSEIKNHDFHDEPIIKSDNIVVDCREEIVADEVFEEQSACFDSQHNDSDAEMEDTDQNFGIVESSLVIMEEAETDFIGVMVTAAGPDVPIVEPAASTEEKEVPEAEDETLNDQQKKKSLPDEEVTYQVATDKAEPKNSEIDQNAVVNVLDLEKEVPKSEAGNQTDEKEQLAVTKRSIGIQVDIYPVAVTKVSIGVQAPDDLYEANEVDAKVDTDFCQLEDLAEDSVSTQDMVDEILPEKSKEQLSEGEGESDSMNVADNQNFAEKDEDEVEKFKIPSSMASDEQSDSKMPKISLAESSSVETEKMELEDSIQAGIEETIPLTENKTNAELESTLFLSESKSKSNPEPPSACSNQKWTIGSKRTITDEEELRGFNPREPNYLPLVPDPDAEKVDLRHQEEDERKNSEEWMVDYALRQAVTKLAPARKKKVALLVEAFETVSPTPQWKTHRRHSSTAFAPARPIQACR</sequence>
<comment type="caution">
    <text evidence="1">The sequence shown here is derived from an EMBL/GenBank/DDBJ whole genome shotgun (WGS) entry which is preliminary data.</text>
</comment>
<proteinExistence type="predicted"/>
<evidence type="ECO:0000313" key="2">
    <source>
        <dbReference type="Proteomes" id="UP001163603"/>
    </source>
</evidence>
<gene>
    <name evidence="1" type="ORF">Pint_23833</name>
</gene>
<keyword evidence="2" id="KW-1185">Reference proteome</keyword>